<evidence type="ECO:0000256" key="1">
    <source>
        <dbReference type="SAM" id="Coils"/>
    </source>
</evidence>
<keyword evidence="2" id="KW-1133">Transmembrane helix</keyword>
<proteinExistence type="predicted"/>
<gene>
    <name evidence="3" type="ORF">HNQ80_003779</name>
</gene>
<keyword evidence="4" id="KW-1185">Reference proteome</keyword>
<name>A0A841KVG1_9FIRM</name>
<protein>
    <submittedName>
        <fullName evidence="3">Uncharacterized protein</fullName>
    </submittedName>
</protein>
<organism evidence="3 4">
    <name type="scientific">Anaerosolibacter carboniphilus</name>
    <dbReference type="NCBI Taxonomy" id="1417629"/>
    <lineage>
        <taxon>Bacteria</taxon>
        <taxon>Bacillati</taxon>
        <taxon>Bacillota</taxon>
        <taxon>Clostridia</taxon>
        <taxon>Peptostreptococcales</taxon>
        <taxon>Thermotaleaceae</taxon>
        <taxon>Anaerosolibacter</taxon>
    </lineage>
</organism>
<keyword evidence="2" id="KW-0472">Membrane</keyword>
<feature type="coiled-coil region" evidence="1">
    <location>
        <begin position="86"/>
        <end position="117"/>
    </location>
</feature>
<reference evidence="3 4" key="1">
    <citation type="submission" date="2020-08" db="EMBL/GenBank/DDBJ databases">
        <title>Genomic Encyclopedia of Type Strains, Phase IV (KMG-IV): sequencing the most valuable type-strain genomes for metagenomic binning, comparative biology and taxonomic classification.</title>
        <authorList>
            <person name="Goeker M."/>
        </authorList>
    </citation>
    <scope>NUCLEOTIDE SEQUENCE [LARGE SCALE GENOMIC DNA]</scope>
    <source>
        <strain evidence="3 4">DSM 103526</strain>
    </source>
</reference>
<accession>A0A841KVG1</accession>
<evidence type="ECO:0000256" key="2">
    <source>
        <dbReference type="SAM" id="Phobius"/>
    </source>
</evidence>
<feature type="transmembrane region" description="Helical" evidence="2">
    <location>
        <begin position="12"/>
        <end position="30"/>
    </location>
</feature>
<evidence type="ECO:0000313" key="3">
    <source>
        <dbReference type="EMBL" id="MBB6217656.1"/>
    </source>
</evidence>
<dbReference type="AlphaFoldDB" id="A0A841KVG1"/>
<dbReference type="EMBL" id="JACHEN010000026">
    <property type="protein sequence ID" value="MBB6217656.1"/>
    <property type="molecule type" value="Genomic_DNA"/>
</dbReference>
<keyword evidence="2" id="KW-0812">Transmembrane</keyword>
<comment type="caution">
    <text evidence="3">The sequence shown here is derived from an EMBL/GenBank/DDBJ whole genome shotgun (WGS) entry which is preliminary data.</text>
</comment>
<dbReference type="RefSeq" id="WP_184312147.1">
    <property type="nucleotide sequence ID" value="NZ_JACHEN010000026.1"/>
</dbReference>
<evidence type="ECO:0000313" key="4">
    <source>
        <dbReference type="Proteomes" id="UP000579281"/>
    </source>
</evidence>
<dbReference type="Proteomes" id="UP000579281">
    <property type="component" value="Unassembled WGS sequence"/>
</dbReference>
<keyword evidence="1" id="KW-0175">Coiled coil</keyword>
<sequence length="133" mass="14888">MNDLMKPFGSQSFLIGLGVAAVGYFFGPQIKQAIRPAAVKGAQGVMMFSDKTKEMFDEGKHMMGNMMDKASHMGQEQQMAGQMGMYEMLMKELKDERERSNRLMEQLNISIAGLKDEITYMKGSKDGMAPENM</sequence>